<gene>
    <name evidence="1" type="ORF">DARMORV10_A02P29690.1</name>
</gene>
<organism evidence="1">
    <name type="scientific">Brassica napus</name>
    <name type="common">Rape</name>
    <dbReference type="NCBI Taxonomy" id="3708"/>
    <lineage>
        <taxon>Eukaryota</taxon>
        <taxon>Viridiplantae</taxon>
        <taxon>Streptophyta</taxon>
        <taxon>Embryophyta</taxon>
        <taxon>Tracheophyta</taxon>
        <taxon>Spermatophyta</taxon>
        <taxon>Magnoliopsida</taxon>
        <taxon>eudicotyledons</taxon>
        <taxon>Gunneridae</taxon>
        <taxon>Pentapetalae</taxon>
        <taxon>rosids</taxon>
        <taxon>malvids</taxon>
        <taxon>Brassicales</taxon>
        <taxon>Brassicaceae</taxon>
        <taxon>Brassiceae</taxon>
        <taxon>Brassica</taxon>
    </lineage>
</organism>
<proteinExistence type="predicted"/>
<reference evidence="1" key="1">
    <citation type="submission" date="2021-01" db="EMBL/GenBank/DDBJ databases">
        <authorList>
            <consortium name="Genoscope - CEA"/>
            <person name="William W."/>
        </authorList>
    </citation>
    <scope>NUCLEOTIDE SEQUENCE</scope>
</reference>
<dbReference type="Proteomes" id="UP001295469">
    <property type="component" value="Chromosome A02"/>
</dbReference>
<dbReference type="EMBL" id="HG994356">
    <property type="protein sequence ID" value="CAF2142356.1"/>
    <property type="molecule type" value="Genomic_DNA"/>
</dbReference>
<accession>A0A816X456</accession>
<sequence>MLLDYMLKLASSGKDSSDGRISIGKNSRSEQKHIVIKDLALVNEVRNAMTPI</sequence>
<protein>
    <submittedName>
        <fullName evidence="1">(rape) hypothetical protein</fullName>
    </submittedName>
</protein>
<dbReference type="AlphaFoldDB" id="A0A816X456"/>
<name>A0A816X456_BRANA</name>
<evidence type="ECO:0000313" key="1">
    <source>
        <dbReference type="EMBL" id="CAF2142356.1"/>
    </source>
</evidence>